<accession>A0A4S8LFN6</accession>
<organism evidence="1 2">
    <name type="scientific">Dendrothele bispora (strain CBS 962.96)</name>
    <dbReference type="NCBI Taxonomy" id="1314807"/>
    <lineage>
        <taxon>Eukaryota</taxon>
        <taxon>Fungi</taxon>
        <taxon>Dikarya</taxon>
        <taxon>Basidiomycota</taxon>
        <taxon>Agaricomycotina</taxon>
        <taxon>Agaricomycetes</taxon>
        <taxon>Agaricomycetidae</taxon>
        <taxon>Agaricales</taxon>
        <taxon>Agaricales incertae sedis</taxon>
        <taxon>Dendrothele</taxon>
    </lineage>
</organism>
<dbReference type="AlphaFoldDB" id="A0A4S8LFN6"/>
<dbReference type="EMBL" id="ML179443">
    <property type="protein sequence ID" value="THU87600.1"/>
    <property type="molecule type" value="Genomic_DNA"/>
</dbReference>
<dbReference type="Proteomes" id="UP000297245">
    <property type="component" value="Unassembled WGS sequence"/>
</dbReference>
<proteinExistence type="predicted"/>
<evidence type="ECO:0000313" key="2">
    <source>
        <dbReference type="Proteomes" id="UP000297245"/>
    </source>
</evidence>
<evidence type="ECO:0000313" key="1">
    <source>
        <dbReference type="EMBL" id="THU87600.1"/>
    </source>
</evidence>
<keyword evidence="2" id="KW-1185">Reference proteome</keyword>
<reference evidence="1 2" key="1">
    <citation type="journal article" date="2019" name="Nat. Ecol. Evol.">
        <title>Megaphylogeny resolves global patterns of mushroom evolution.</title>
        <authorList>
            <person name="Varga T."/>
            <person name="Krizsan K."/>
            <person name="Foldi C."/>
            <person name="Dima B."/>
            <person name="Sanchez-Garcia M."/>
            <person name="Sanchez-Ramirez S."/>
            <person name="Szollosi G.J."/>
            <person name="Szarkandi J.G."/>
            <person name="Papp V."/>
            <person name="Albert L."/>
            <person name="Andreopoulos W."/>
            <person name="Angelini C."/>
            <person name="Antonin V."/>
            <person name="Barry K.W."/>
            <person name="Bougher N.L."/>
            <person name="Buchanan P."/>
            <person name="Buyck B."/>
            <person name="Bense V."/>
            <person name="Catcheside P."/>
            <person name="Chovatia M."/>
            <person name="Cooper J."/>
            <person name="Damon W."/>
            <person name="Desjardin D."/>
            <person name="Finy P."/>
            <person name="Geml J."/>
            <person name="Haridas S."/>
            <person name="Hughes K."/>
            <person name="Justo A."/>
            <person name="Karasinski D."/>
            <person name="Kautmanova I."/>
            <person name="Kiss B."/>
            <person name="Kocsube S."/>
            <person name="Kotiranta H."/>
            <person name="LaButti K.M."/>
            <person name="Lechner B.E."/>
            <person name="Liimatainen K."/>
            <person name="Lipzen A."/>
            <person name="Lukacs Z."/>
            <person name="Mihaltcheva S."/>
            <person name="Morgado L.N."/>
            <person name="Niskanen T."/>
            <person name="Noordeloos M.E."/>
            <person name="Ohm R.A."/>
            <person name="Ortiz-Santana B."/>
            <person name="Ovrebo C."/>
            <person name="Racz N."/>
            <person name="Riley R."/>
            <person name="Savchenko A."/>
            <person name="Shiryaev A."/>
            <person name="Soop K."/>
            <person name="Spirin V."/>
            <person name="Szebenyi C."/>
            <person name="Tomsovsky M."/>
            <person name="Tulloss R.E."/>
            <person name="Uehling J."/>
            <person name="Grigoriev I.V."/>
            <person name="Vagvolgyi C."/>
            <person name="Papp T."/>
            <person name="Martin F.M."/>
            <person name="Miettinen O."/>
            <person name="Hibbett D.S."/>
            <person name="Nagy L.G."/>
        </authorList>
    </citation>
    <scope>NUCLEOTIDE SEQUENCE [LARGE SCALE GENOMIC DNA]</scope>
    <source>
        <strain evidence="1 2">CBS 962.96</strain>
    </source>
</reference>
<name>A0A4S8LFN6_DENBC</name>
<feature type="non-terminal residue" evidence="1">
    <location>
        <position position="1"/>
    </location>
</feature>
<gene>
    <name evidence="1" type="ORF">K435DRAFT_681385</name>
</gene>
<protein>
    <submittedName>
        <fullName evidence="1">Uncharacterized protein</fullName>
    </submittedName>
</protein>
<sequence length="100" mass="11383">ESFIEHKSEDRFLIINLNAFHNAHLDRRVLPCTLTESISLLDNCKQEHESNKPKKAGQDGVNQTLTNCNVIPSLIFSVIKKKPKKRQKGEKIQTSLLTQS</sequence>